<feature type="transmembrane region" description="Helical" evidence="7">
    <location>
        <begin position="341"/>
        <end position="360"/>
    </location>
</feature>
<dbReference type="InterPro" id="IPR020846">
    <property type="entry name" value="MFS_dom"/>
</dbReference>
<accession>A0A0R1KUG3</accession>
<dbReference type="Proteomes" id="UP000051515">
    <property type="component" value="Unassembled WGS sequence"/>
</dbReference>
<keyword evidence="5 7" id="KW-1133">Transmembrane helix</keyword>
<dbReference type="InterPro" id="IPR036259">
    <property type="entry name" value="MFS_trans_sf"/>
</dbReference>
<dbReference type="PROSITE" id="PS50850">
    <property type="entry name" value="MFS"/>
    <property type="match status" value="1"/>
</dbReference>
<keyword evidence="4 7" id="KW-0812">Transmembrane</keyword>
<organism evidence="9 10">
    <name type="scientific">Companilactobacillus bobalius DSM 19674</name>
    <dbReference type="NCBI Taxonomy" id="1423788"/>
    <lineage>
        <taxon>Bacteria</taxon>
        <taxon>Bacillati</taxon>
        <taxon>Bacillota</taxon>
        <taxon>Bacilli</taxon>
        <taxon>Lactobacillales</taxon>
        <taxon>Lactobacillaceae</taxon>
        <taxon>Companilactobacillus</taxon>
        <taxon>Companilactobacillus bobalius</taxon>
    </lineage>
</organism>
<dbReference type="CDD" id="cd17321">
    <property type="entry name" value="MFS_MMR_MDR_like"/>
    <property type="match status" value="1"/>
</dbReference>
<dbReference type="Pfam" id="PF07690">
    <property type="entry name" value="MFS_1"/>
    <property type="match status" value="1"/>
</dbReference>
<dbReference type="PATRIC" id="fig|1423788.3.peg.1136"/>
<feature type="transmembrane region" description="Helical" evidence="7">
    <location>
        <begin position="97"/>
        <end position="119"/>
    </location>
</feature>
<keyword evidence="10" id="KW-1185">Reference proteome</keyword>
<name>A0A0R1KUG3_9LACO</name>
<comment type="subcellular location">
    <subcellularLocation>
        <location evidence="1">Cell membrane</location>
        <topology evidence="1">Multi-pass membrane protein</topology>
    </subcellularLocation>
</comment>
<evidence type="ECO:0000256" key="3">
    <source>
        <dbReference type="ARBA" id="ARBA00022475"/>
    </source>
</evidence>
<evidence type="ECO:0000256" key="5">
    <source>
        <dbReference type="ARBA" id="ARBA00022989"/>
    </source>
</evidence>
<evidence type="ECO:0000256" key="1">
    <source>
        <dbReference type="ARBA" id="ARBA00004651"/>
    </source>
</evidence>
<evidence type="ECO:0000313" key="9">
    <source>
        <dbReference type="EMBL" id="KRK84097.1"/>
    </source>
</evidence>
<keyword evidence="6 7" id="KW-0472">Membrane</keyword>
<dbReference type="Gene3D" id="1.20.1250.20">
    <property type="entry name" value="MFS general substrate transporter like domains"/>
    <property type="match status" value="1"/>
</dbReference>
<dbReference type="GO" id="GO:0022857">
    <property type="term" value="F:transmembrane transporter activity"/>
    <property type="evidence" value="ECO:0007669"/>
    <property type="project" value="InterPro"/>
</dbReference>
<dbReference type="SUPFAM" id="SSF103473">
    <property type="entry name" value="MFS general substrate transporter"/>
    <property type="match status" value="1"/>
</dbReference>
<keyword evidence="2" id="KW-0813">Transport</keyword>
<evidence type="ECO:0000256" key="4">
    <source>
        <dbReference type="ARBA" id="ARBA00022692"/>
    </source>
</evidence>
<evidence type="ECO:0000313" key="10">
    <source>
        <dbReference type="Proteomes" id="UP000051515"/>
    </source>
</evidence>
<evidence type="ECO:0000256" key="6">
    <source>
        <dbReference type="ARBA" id="ARBA00023136"/>
    </source>
</evidence>
<dbReference type="EMBL" id="AZDY01000029">
    <property type="protein sequence ID" value="KRK84097.1"/>
    <property type="molecule type" value="Genomic_DNA"/>
</dbReference>
<dbReference type="Gene3D" id="1.20.1720.10">
    <property type="entry name" value="Multidrug resistance protein D"/>
    <property type="match status" value="1"/>
</dbReference>
<dbReference type="PANTHER" id="PTHR42718">
    <property type="entry name" value="MAJOR FACILITATOR SUPERFAMILY MULTIDRUG TRANSPORTER MFSC"/>
    <property type="match status" value="1"/>
</dbReference>
<dbReference type="OrthoDB" id="2414439at2"/>
<sequence>MQKKLILTIVLLSYFVTAIDASIVTTGLTMIKSDLNLNQVSLSWLQNAYLLAFGGMVLLGGRLGDLVGRKRIFILSLALFGIGSLFAGISQEATLMILARFIQGIGAAILAPTSLALLMDNFEGPERIKAIAWYSSVSGIGTSVGMVLGGFLASTLSWRYGFFINIPLTIFMIIVAIKALETQSIKKERYDVWGSLFSILGLFALVYSINGAKNILLWFILALILLTTFIIIEAKVKKPMMPLSLFTDRSRVIAYLVRAMFVGSMMGYFFFAAEFLQGVLHYSPLMTGFAFFPLTFCTFIAALKVPAMVDKHGNKNTLLLGMIFLVLGFSLIILMSGLRGFWVNIGIPSILLGFGQGFAMSPLTNLGIQGASREDSGAASGLVNAAHQIGGSIGISIMVALTAQYTATSTIFKFAMIIGLIINIIGLIISFIVDSK</sequence>
<feature type="transmembrane region" description="Helical" evidence="7">
    <location>
        <begin position="411"/>
        <end position="433"/>
    </location>
</feature>
<comment type="caution">
    <text evidence="9">The sequence shown here is derived from an EMBL/GenBank/DDBJ whole genome shotgun (WGS) entry which is preliminary data.</text>
</comment>
<feature type="transmembrane region" description="Helical" evidence="7">
    <location>
        <begin position="285"/>
        <end position="305"/>
    </location>
</feature>
<dbReference type="AlphaFoldDB" id="A0A0R1KUG3"/>
<dbReference type="GO" id="GO:0005886">
    <property type="term" value="C:plasma membrane"/>
    <property type="evidence" value="ECO:0007669"/>
    <property type="project" value="UniProtKB-SubCell"/>
</dbReference>
<evidence type="ECO:0000256" key="2">
    <source>
        <dbReference type="ARBA" id="ARBA00022448"/>
    </source>
</evidence>
<feature type="transmembrane region" description="Helical" evidence="7">
    <location>
        <begin position="192"/>
        <end position="209"/>
    </location>
</feature>
<feature type="transmembrane region" description="Helical" evidence="7">
    <location>
        <begin position="215"/>
        <end position="232"/>
    </location>
</feature>
<reference evidence="9 10" key="1">
    <citation type="journal article" date="2015" name="Genome Announc.">
        <title>Expanding the biotechnology potential of lactobacilli through comparative genomics of 213 strains and associated genera.</title>
        <authorList>
            <person name="Sun Z."/>
            <person name="Harris H.M."/>
            <person name="McCann A."/>
            <person name="Guo C."/>
            <person name="Argimon S."/>
            <person name="Zhang W."/>
            <person name="Yang X."/>
            <person name="Jeffery I.B."/>
            <person name="Cooney J.C."/>
            <person name="Kagawa T.F."/>
            <person name="Liu W."/>
            <person name="Song Y."/>
            <person name="Salvetti E."/>
            <person name="Wrobel A."/>
            <person name="Rasinkangas P."/>
            <person name="Parkhill J."/>
            <person name="Rea M.C."/>
            <person name="O'Sullivan O."/>
            <person name="Ritari J."/>
            <person name="Douillard F.P."/>
            <person name="Paul Ross R."/>
            <person name="Yang R."/>
            <person name="Briner A.E."/>
            <person name="Felis G.E."/>
            <person name="de Vos W.M."/>
            <person name="Barrangou R."/>
            <person name="Klaenhammer T.R."/>
            <person name="Caufield P.W."/>
            <person name="Cui Y."/>
            <person name="Zhang H."/>
            <person name="O'Toole P.W."/>
        </authorList>
    </citation>
    <scope>NUCLEOTIDE SEQUENCE [LARGE SCALE GENOMIC DNA]</scope>
    <source>
        <strain evidence="9 10">DSM 19674</strain>
    </source>
</reference>
<proteinExistence type="predicted"/>
<evidence type="ECO:0000256" key="7">
    <source>
        <dbReference type="SAM" id="Phobius"/>
    </source>
</evidence>
<feature type="transmembrane region" description="Helical" evidence="7">
    <location>
        <begin position="252"/>
        <end position="273"/>
    </location>
</feature>
<feature type="transmembrane region" description="Helical" evidence="7">
    <location>
        <begin position="381"/>
        <end position="405"/>
    </location>
</feature>
<feature type="transmembrane region" description="Helical" evidence="7">
    <location>
        <begin position="72"/>
        <end position="91"/>
    </location>
</feature>
<dbReference type="PANTHER" id="PTHR42718:SF46">
    <property type="entry name" value="BLR6921 PROTEIN"/>
    <property type="match status" value="1"/>
</dbReference>
<feature type="transmembrane region" description="Helical" evidence="7">
    <location>
        <begin position="42"/>
        <end position="60"/>
    </location>
</feature>
<protein>
    <submittedName>
        <fullName evidence="9">Transporter, major facilitator family protein</fullName>
    </submittedName>
</protein>
<dbReference type="RefSeq" id="WP_056951181.1">
    <property type="nucleotide sequence ID" value="NZ_AZDY01000029.1"/>
</dbReference>
<feature type="domain" description="Major facilitator superfamily (MFS) profile" evidence="8">
    <location>
        <begin position="6"/>
        <end position="436"/>
    </location>
</feature>
<keyword evidence="3" id="KW-1003">Cell membrane</keyword>
<feature type="transmembrane region" description="Helical" evidence="7">
    <location>
        <begin position="131"/>
        <end position="154"/>
    </location>
</feature>
<gene>
    <name evidence="9" type="ORF">FC78_GL001105</name>
</gene>
<feature type="transmembrane region" description="Helical" evidence="7">
    <location>
        <begin position="317"/>
        <end position="335"/>
    </location>
</feature>
<dbReference type="InterPro" id="IPR011701">
    <property type="entry name" value="MFS"/>
</dbReference>
<feature type="transmembrane region" description="Helical" evidence="7">
    <location>
        <begin position="160"/>
        <end position="180"/>
    </location>
</feature>
<evidence type="ECO:0000259" key="8">
    <source>
        <dbReference type="PROSITE" id="PS50850"/>
    </source>
</evidence>
<dbReference type="STRING" id="1423788.FC78_GL001105"/>